<dbReference type="PANTHER" id="PTHR33418">
    <property type="entry name" value="HELICASE-ASSOCIATED"/>
    <property type="match status" value="1"/>
</dbReference>
<keyword evidence="3" id="KW-1185">Reference proteome</keyword>
<proteinExistence type="predicted"/>
<keyword evidence="2" id="KW-0378">Hydrolase</keyword>
<dbReference type="EMBL" id="JAGRRH010000027">
    <property type="protein sequence ID" value="KAG7340300.1"/>
    <property type="molecule type" value="Genomic_DNA"/>
</dbReference>
<protein>
    <submittedName>
        <fullName evidence="2">Helicase domain protein</fullName>
    </submittedName>
</protein>
<dbReference type="PANTHER" id="PTHR33418:SF1">
    <property type="entry name" value="HELICASE-ASSOCIATED DOMAIN-CONTAINING PROTEIN"/>
    <property type="match status" value="1"/>
</dbReference>
<gene>
    <name evidence="2" type="ORF">IV203_023843</name>
</gene>
<reference evidence="2" key="2">
    <citation type="submission" date="2021-04" db="EMBL/GenBank/DDBJ databases">
        <authorList>
            <person name="Podell S."/>
        </authorList>
    </citation>
    <scope>NUCLEOTIDE SEQUENCE</scope>
    <source>
        <strain evidence="2">Hildebrandi</strain>
    </source>
</reference>
<evidence type="ECO:0000313" key="2">
    <source>
        <dbReference type="EMBL" id="KAG7340300.1"/>
    </source>
</evidence>
<sequence length="318" mass="36638">MNPFRSNNTNFIDSGISPDLENLLYFLDKAEEVATSACSPPFVGKKTDNKNLNSFLLEPTPIQPDLERNIRQQYAMMNDYQKLTFHRSPMVPDQCSGSAGSSFPDVLSKMDDEPLDIDEAVVSPMVARSLSNDGPSMSISLFGGKTSFQNTGESLPTPIRFRRYQTCQWDDRFQELLLFQQEHGHLLVPHSYPPNPKLSQWVKRQRHQYKRKQMGHHSTLTQEREDLLLEVGFIFGSHRAVWQTRFETLRAFHKANGHCGIPAKFEDGSLNVWIKHQRRQYLLFVNGEKSTMTEERIAALNSIDFDWNPRNLHRPNKA</sequence>
<keyword evidence="2" id="KW-0067">ATP-binding</keyword>
<dbReference type="GO" id="GO:0004386">
    <property type="term" value="F:helicase activity"/>
    <property type="evidence" value="ECO:0007669"/>
    <property type="project" value="UniProtKB-KW"/>
</dbReference>
<evidence type="ECO:0000259" key="1">
    <source>
        <dbReference type="Pfam" id="PF03457"/>
    </source>
</evidence>
<dbReference type="InterPro" id="IPR005114">
    <property type="entry name" value="Helicase_assoc"/>
</dbReference>
<organism evidence="2 3">
    <name type="scientific">Nitzschia inconspicua</name>
    <dbReference type="NCBI Taxonomy" id="303405"/>
    <lineage>
        <taxon>Eukaryota</taxon>
        <taxon>Sar</taxon>
        <taxon>Stramenopiles</taxon>
        <taxon>Ochrophyta</taxon>
        <taxon>Bacillariophyta</taxon>
        <taxon>Bacillariophyceae</taxon>
        <taxon>Bacillariophycidae</taxon>
        <taxon>Bacillariales</taxon>
        <taxon>Bacillariaceae</taxon>
        <taxon>Nitzschia</taxon>
    </lineage>
</organism>
<accession>A0A9K3PAV8</accession>
<dbReference type="Proteomes" id="UP000693970">
    <property type="component" value="Unassembled WGS sequence"/>
</dbReference>
<reference evidence="2" key="1">
    <citation type="journal article" date="2021" name="Sci. Rep.">
        <title>Diploid genomic architecture of Nitzschia inconspicua, an elite biomass production diatom.</title>
        <authorList>
            <person name="Oliver A."/>
            <person name="Podell S."/>
            <person name="Pinowska A."/>
            <person name="Traller J.C."/>
            <person name="Smith S.R."/>
            <person name="McClure R."/>
            <person name="Beliaev A."/>
            <person name="Bohutskyi P."/>
            <person name="Hill E.A."/>
            <person name="Rabines A."/>
            <person name="Zheng H."/>
            <person name="Allen L.Z."/>
            <person name="Kuo A."/>
            <person name="Grigoriev I.V."/>
            <person name="Allen A.E."/>
            <person name="Hazlebeck D."/>
            <person name="Allen E.E."/>
        </authorList>
    </citation>
    <scope>NUCLEOTIDE SEQUENCE</scope>
    <source>
        <strain evidence="2">Hildebrandi</strain>
    </source>
</reference>
<keyword evidence="2" id="KW-0347">Helicase</keyword>
<feature type="domain" description="Helicase-associated" evidence="1">
    <location>
        <begin position="168"/>
        <end position="233"/>
    </location>
</feature>
<dbReference type="OrthoDB" id="58760at2759"/>
<dbReference type="AlphaFoldDB" id="A0A9K3PAV8"/>
<evidence type="ECO:0000313" key="3">
    <source>
        <dbReference type="Proteomes" id="UP000693970"/>
    </source>
</evidence>
<keyword evidence="2" id="KW-0547">Nucleotide-binding</keyword>
<dbReference type="Pfam" id="PF03457">
    <property type="entry name" value="HA"/>
    <property type="match status" value="2"/>
</dbReference>
<comment type="caution">
    <text evidence="2">The sequence shown here is derived from an EMBL/GenBank/DDBJ whole genome shotgun (WGS) entry which is preliminary data.</text>
</comment>
<feature type="domain" description="Helicase-associated" evidence="1">
    <location>
        <begin position="239"/>
        <end position="305"/>
    </location>
</feature>
<name>A0A9K3PAV8_9STRA</name>